<evidence type="ECO:0000256" key="1">
    <source>
        <dbReference type="SAM" id="MobiDB-lite"/>
    </source>
</evidence>
<evidence type="ECO:0000313" key="2">
    <source>
        <dbReference type="EMBL" id="GHP06173.1"/>
    </source>
</evidence>
<evidence type="ECO:0000313" key="3">
    <source>
        <dbReference type="Proteomes" id="UP000660262"/>
    </source>
</evidence>
<feature type="compositionally biased region" description="Acidic residues" evidence="1">
    <location>
        <begin position="40"/>
        <end position="51"/>
    </location>
</feature>
<name>A0A830HHX8_9CHLO</name>
<feature type="compositionally biased region" description="Acidic residues" evidence="1">
    <location>
        <begin position="270"/>
        <end position="306"/>
    </location>
</feature>
<dbReference type="PANTHER" id="PTHR23330:SF9">
    <property type="entry name" value="PROLINE-RICH PROTEIN 11"/>
    <property type="match status" value="1"/>
</dbReference>
<feature type="compositionally biased region" description="Pro residues" evidence="1">
    <location>
        <begin position="20"/>
        <end position="37"/>
    </location>
</feature>
<organism evidence="2 3">
    <name type="scientific">Pycnococcus provasolii</name>
    <dbReference type="NCBI Taxonomy" id="41880"/>
    <lineage>
        <taxon>Eukaryota</taxon>
        <taxon>Viridiplantae</taxon>
        <taxon>Chlorophyta</taxon>
        <taxon>Pseudoscourfieldiophyceae</taxon>
        <taxon>Pseudoscourfieldiales</taxon>
        <taxon>Pycnococcaceae</taxon>
        <taxon>Pycnococcus</taxon>
    </lineage>
</organism>
<dbReference type="EMBL" id="BNJQ01000012">
    <property type="protein sequence ID" value="GHP06173.1"/>
    <property type="molecule type" value="Genomic_DNA"/>
</dbReference>
<dbReference type="PANTHER" id="PTHR23330">
    <property type="entry name" value="P300 TRANSCRIPTIONAL COFACTOR JMY-RELATED"/>
    <property type="match status" value="1"/>
</dbReference>
<accession>A0A830HHX8</accession>
<reference evidence="2" key="1">
    <citation type="submission" date="2020-10" db="EMBL/GenBank/DDBJ databases">
        <title>Unveiling of a novel bifunctional photoreceptor, Dualchrome1, isolated from a cosmopolitan green alga.</title>
        <authorList>
            <person name="Suzuki S."/>
            <person name="Kawachi M."/>
        </authorList>
    </citation>
    <scope>NUCLEOTIDE SEQUENCE</scope>
    <source>
        <strain evidence="2">NIES 2893</strain>
    </source>
</reference>
<keyword evidence="3" id="KW-1185">Reference proteome</keyword>
<dbReference type="AlphaFoldDB" id="A0A830HHX8"/>
<proteinExistence type="predicted"/>
<feature type="compositionally biased region" description="Pro residues" evidence="1">
    <location>
        <begin position="307"/>
        <end position="334"/>
    </location>
</feature>
<feature type="region of interest" description="Disordered" evidence="1">
    <location>
        <begin position="20"/>
        <end position="60"/>
    </location>
</feature>
<feature type="region of interest" description="Disordered" evidence="1">
    <location>
        <begin position="253"/>
        <end position="344"/>
    </location>
</feature>
<comment type="caution">
    <text evidence="2">The sequence shown here is derived from an EMBL/GenBank/DDBJ whole genome shotgun (WGS) entry which is preliminary data.</text>
</comment>
<protein>
    <submittedName>
        <fullName evidence="2">Uncharacterized protein</fullName>
    </submittedName>
</protein>
<gene>
    <name evidence="2" type="ORF">PPROV_000492000</name>
</gene>
<sequence>MVWRPGRSLDGRYITWIWVHPPPPQPPPPTLPPPPPTAALDDDDDDDDDDDGRAMVPPTEASQATLTIIEARLRERDVHAVDARRLVVHGRIDVREAVAAALESIAAVDDEERLGVNYAAVLEAVVPVTPNDVPAPTTSKGARRAGRAAVRMHGAFAAGVPRHATWYVGIVGRAAHVDRGMRVRRREHELSARTWASVHGAGFHRYGSGQIALMPRGRWTTRERGLKAEFVMVLLPGVLDGRPVRMPCAPFLLNAEPGGGMGHVRRRDDDGYDDDGHSDDDNDNLGNLDDDDDDMTDSDDGEDDDAPPPPPPPPPLAVPPPPPLAVPPPPPPPSLGAGAGAGGASTSAAAAAVGAGARAGAGAGPSRTHRQCPVCASFNEVREASYGPAIGCPPDRWRCVQHRELNDVDLINIRNMCQVCAALGFRKRSSYGPREGGRFRCADHRLPNDVRRP</sequence>
<dbReference type="Proteomes" id="UP000660262">
    <property type="component" value="Unassembled WGS sequence"/>
</dbReference>